<dbReference type="Gene3D" id="3.40.50.1000">
    <property type="entry name" value="HAD superfamily/HAD-like"/>
    <property type="match status" value="1"/>
</dbReference>
<reference evidence="1" key="1">
    <citation type="journal article" date="2021" name="Open Biol.">
        <title>Shared evolutionary footprints suggest mitochondrial oxidative damage underlies multiple complex I losses in fungi.</title>
        <authorList>
            <person name="Schikora-Tamarit M.A."/>
            <person name="Marcet-Houben M."/>
            <person name="Nosek J."/>
            <person name="Gabaldon T."/>
        </authorList>
    </citation>
    <scope>NUCLEOTIDE SEQUENCE</scope>
    <source>
        <strain evidence="1">CBS6075</strain>
    </source>
</reference>
<name>A0A9P8P1X6_9ASCO</name>
<keyword evidence="2" id="KW-1185">Reference proteome</keyword>
<dbReference type="PANTHER" id="PTHR18901">
    <property type="entry name" value="2-DEOXYGLUCOSE-6-PHOSPHATE PHOSPHATASE 2"/>
    <property type="match status" value="1"/>
</dbReference>
<dbReference type="OrthoDB" id="40579at2759"/>
<dbReference type="EMBL" id="JAEUBE010000366">
    <property type="protein sequence ID" value="KAH3663667.1"/>
    <property type="molecule type" value="Genomic_DNA"/>
</dbReference>
<dbReference type="RefSeq" id="XP_046060003.1">
    <property type="nucleotide sequence ID" value="XM_046206215.1"/>
</dbReference>
<dbReference type="InterPro" id="IPR036412">
    <property type="entry name" value="HAD-like_sf"/>
</dbReference>
<reference evidence="1" key="2">
    <citation type="submission" date="2021-01" db="EMBL/GenBank/DDBJ databases">
        <authorList>
            <person name="Schikora-Tamarit M.A."/>
        </authorList>
    </citation>
    <scope>NUCLEOTIDE SEQUENCE</scope>
    <source>
        <strain evidence="1">CBS6075</strain>
    </source>
</reference>
<proteinExistence type="predicted"/>
<evidence type="ECO:0000313" key="2">
    <source>
        <dbReference type="Proteomes" id="UP000769157"/>
    </source>
</evidence>
<organism evidence="1 2">
    <name type="scientific">Ogataea philodendri</name>
    <dbReference type="NCBI Taxonomy" id="1378263"/>
    <lineage>
        <taxon>Eukaryota</taxon>
        <taxon>Fungi</taxon>
        <taxon>Dikarya</taxon>
        <taxon>Ascomycota</taxon>
        <taxon>Saccharomycotina</taxon>
        <taxon>Pichiomycetes</taxon>
        <taxon>Pichiales</taxon>
        <taxon>Pichiaceae</taxon>
        <taxon>Ogataea</taxon>
    </lineage>
</organism>
<gene>
    <name evidence="1" type="ORF">OGAPHI_005068</name>
</gene>
<dbReference type="InterPro" id="IPR023198">
    <property type="entry name" value="PGP-like_dom2"/>
</dbReference>
<dbReference type="Pfam" id="PF13419">
    <property type="entry name" value="HAD_2"/>
    <property type="match status" value="1"/>
</dbReference>
<dbReference type="Gene3D" id="1.10.150.240">
    <property type="entry name" value="Putative phosphatase, domain 2"/>
    <property type="match status" value="1"/>
</dbReference>
<dbReference type="SUPFAM" id="SSF56784">
    <property type="entry name" value="HAD-like"/>
    <property type="match status" value="1"/>
</dbReference>
<evidence type="ECO:0000313" key="1">
    <source>
        <dbReference type="EMBL" id="KAH3663667.1"/>
    </source>
</evidence>
<dbReference type="Proteomes" id="UP000769157">
    <property type="component" value="Unassembled WGS sequence"/>
</dbReference>
<dbReference type="PANTHER" id="PTHR18901:SF38">
    <property type="entry name" value="PSEUDOURIDINE-5'-PHOSPHATASE"/>
    <property type="match status" value="1"/>
</dbReference>
<dbReference type="GO" id="GO:0016791">
    <property type="term" value="F:phosphatase activity"/>
    <property type="evidence" value="ECO:0007669"/>
    <property type="project" value="TreeGrafter"/>
</dbReference>
<dbReference type="InterPro" id="IPR023214">
    <property type="entry name" value="HAD_sf"/>
</dbReference>
<dbReference type="InterPro" id="IPR041492">
    <property type="entry name" value="HAD_2"/>
</dbReference>
<dbReference type="GeneID" id="70237032"/>
<sequence>MDGLLIDSESVYTRSLSEVLINRFNISSGLDWGVKMKLQGLPGPEASQKVIDEYKLEGITKDELYAITSAKQEQLWPTVQFLPGVLDLIKKLKAKGIPIIVCTSSHKDKFDLKTSHLQEGFELFELVITGDNPVIVGKGKPLPFIWWLGLSDLNEKLRREGRIQEDIKIEEVLIFEDAVPGLLSGKRAGGHVIWVPDPHVLEIVDSNELLENGAKGELLRTLEDFDYAKYGLDADDSFQLGLIDVLDGLSTQNSVRDNGNDLFGAVLEQHLGGLGQSTTGVCHIVDNDTCFSSNVSNENHTAHLVGSRTLFMDQRKVEVQTVGQSSSTLGSTGVGRNNNGVLHVQLFTNITNHRWLSIQVIHGHIKEPLNLRGVQVHRDHVVAPGTGEHIGHQFGRNRRTALVLSVLSGVREVWQHSGDSSSRRRLTCVDHDQQLQDLVVDDARPYLHYDVDILISNRLTDRERHFFIGITFYIHRSESKTEAKD</sequence>
<accession>A0A9P8P1X6</accession>
<dbReference type="AlphaFoldDB" id="A0A9P8P1X6"/>
<protein>
    <submittedName>
        <fullName evidence="1">Uncharacterized protein</fullName>
    </submittedName>
</protein>
<comment type="caution">
    <text evidence="1">The sequence shown here is derived from an EMBL/GenBank/DDBJ whole genome shotgun (WGS) entry which is preliminary data.</text>
</comment>